<gene>
    <name evidence="4" type="ORF">AAP_03162</name>
</gene>
<keyword evidence="1" id="KW-0694">RNA-binding</keyword>
<sequence>MSTAVIVSNIAPGTSNEKVGEFFNFCGKVTKLEVEDDKESRTAKVTFEKPAAAETALLLDNTQLGATAVHVVRDEPAGASAQPSYAETAASSPTEANGPDDVTIPQEAKPKSRIIAEYLAQGYMFSDQAIEQAIALDQKHGFSSKFLSSLEAFDKKYSAANKARALDDKYNVSRQATNGYNSLHSYFEKALDTPTGRKLRDFYQKTEKNVLDIHSEAKRLQKEKKEAAAASNPPAAPAPEGQAQPEKTSAAETQSQTKEQ</sequence>
<keyword evidence="5" id="KW-1185">Reference proteome</keyword>
<feature type="compositionally biased region" description="Polar residues" evidence="2">
    <location>
        <begin position="250"/>
        <end position="260"/>
    </location>
</feature>
<dbReference type="EMBL" id="AZGZ01000012">
    <property type="protein sequence ID" value="KZZ91943.1"/>
    <property type="molecule type" value="Genomic_DNA"/>
</dbReference>
<feature type="domain" description="RRM" evidence="3">
    <location>
        <begin position="3"/>
        <end position="76"/>
    </location>
</feature>
<protein>
    <submittedName>
        <fullName evidence="4">Actin cytoskeleton protein</fullName>
    </submittedName>
</protein>
<organism evidence="4 5">
    <name type="scientific">Ascosphaera apis ARSEF 7405</name>
    <dbReference type="NCBI Taxonomy" id="392613"/>
    <lineage>
        <taxon>Eukaryota</taxon>
        <taxon>Fungi</taxon>
        <taxon>Dikarya</taxon>
        <taxon>Ascomycota</taxon>
        <taxon>Pezizomycotina</taxon>
        <taxon>Eurotiomycetes</taxon>
        <taxon>Eurotiomycetidae</taxon>
        <taxon>Onygenales</taxon>
        <taxon>Ascosphaeraceae</taxon>
        <taxon>Ascosphaera</taxon>
    </lineage>
</organism>
<dbReference type="PANTHER" id="PTHR32343:SF10">
    <property type="entry name" value="RNA-BINDING REGION RNP-1 DOMAIN-CONTAINING PROTEIN"/>
    <property type="match status" value="1"/>
</dbReference>
<evidence type="ECO:0000313" key="5">
    <source>
        <dbReference type="Proteomes" id="UP000242877"/>
    </source>
</evidence>
<dbReference type="PANTHER" id="PTHR32343">
    <property type="entry name" value="SERINE/ARGININE-RICH SPLICING FACTOR"/>
    <property type="match status" value="1"/>
</dbReference>
<feature type="region of interest" description="Disordered" evidence="2">
    <location>
        <begin position="77"/>
        <end position="107"/>
    </location>
</feature>
<evidence type="ECO:0000313" key="4">
    <source>
        <dbReference type="EMBL" id="KZZ91943.1"/>
    </source>
</evidence>
<dbReference type="Pfam" id="PF00076">
    <property type="entry name" value="RRM_1"/>
    <property type="match status" value="1"/>
</dbReference>
<comment type="caution">
    <text evidence="4">The sequence shown here is derived from an EMBL/GenBank/DDBJ whole genome shotgun (WGS) entry which is preliminary data.</text>
</comment>
<dbReference type="InterPro" id="IPR000504">
    <property type="entry name" value="RRM_dom"/>
</dbReference>
<feature type="region of interest" description="Disordered" evidence="2">
    <location>
        <begin position="219"/>
        <end position="260"/>
    </location>
</feature>
<name>A0A162IDQ1_9EURO</name>
<dbReference type="Gene3D" id="3.30.70.330">
    <property type="match status" value="1"/>
</dbReference>
<dbReference type="SMART" id="SM00360">
    <property type="entry name" value="RRM"/>
    <property type="match status" value="1"/>
</dbReference>
<reference evidence="4 5" key="1">
    <citation type="journal article" date="2016" name="Genome Biol. Evol.">
        <title>Divergent and convergent evolution of fungal pathogenicity.</title>
        <authorList>
            <person name="Shang Y."/>
            <person name="Xiao G."/>
            <person name="Zheng P."/>
            <person name="Cen K."/>
            <person name="Zhan S."/>
            <person name="Wang C."/>
        </authorList>
    </citation>
    <scope>NUCLEOTIDE SEQUENCE [LARGE SCALE GENOMIC DNA]</scope>
    <source>
        <strain evidence="4 5">ARSEF 7405</strain>
    </source>
</reference>
<feature type="compositionally biased region" description="Low complexity" evidence="2">
    <location>
        <begin position="228"/>
        <end position="246"/>
    </location>
</feature>
<dbReference type="VEuPathDB" id="FungiDB:AAP_03162"/>
<evidence type="ECO:0000259" key="3">
    <source>
        <dbReference type="PROSITE" id="PS50102"/>
    </source>
</evidence>
<dbReference type="OrthoDB" id="4204825at2759"/>
<feature type="compositionally biased region" description="Polar residues" evidence="2">
    <location>
        <begin position="81"/>
        <end position="95"/>
    </location>
</feature>
<dbReference type="InterPro" id="IPR035979">
    <property type="entry name" value="RBD_domain_sf"/>
</dbReference>
<dbReference type="PROSITE" id="PS50102">
    <property type="entry name" value="RRM"/>
    <property type="match status" value="1"/>
</dbReference>
<dbReference type="SUPFAM" id="SSF54928">
    <property type="entry name" value="RNA-binding domain, RBD"/>
    <property type="match status" value="1"/>
</dbReference>
<dbReference type="GO" id="GO:0003723">
    <property type="term" value="F:RNA binding"/>
    <property type="evidence" value="ECO:0007669"/>
    <property type="project" value="UniProtKB-UniRule"/>
</dbReference>
<dbReference type="InterPro" id="IPR012677">
    <property type="entry name" value="Nucleotide-bd_a/b_plait_sf"/>
</dbReference>
<dbReference type="AlphaFoldDB" id="A0A162IDQ1"/>
<proteinExistence type="predicted"/>
<evidence type="ECO:0000256" key="2">
    <source>
        <dbReference type="SAM" id="MobiDB-lite"/>
    </source>
</evidence>
<evidence type="ECO:0000256" key="1">
    <source>
        <dbReference type="PROSITE-ProRule" id="PRU00176"/>
    </source>
</evidence>
<accession>A0A162IDQ1</accession>
<dbReference type="Proteomes" id="UP000242877">
    <property type="component" value="Unassembled WGS sequence"/>
</dbReference>